<evidence type="ECO:0000313" key="8">
    <source>
        <dbReference type="EMBL" id="AMT92687.1"/>
    </source>
</evidence>
<dbReference type="InterPro" id="IPR018170">
    <property type="entry name" value="Aldo/ket_reductase_CS"/>
</dbReference>
<feature type="active site" description="Proton donor" evidence="4">
    <location>
        <position position="62"/>
    </location>
</feature>
<dbReference type="FunFam" id="3.20.20.100:FF:000002">
    <property type="entry name" value="2,5-diketo-D-gluconic acid reductase A"/>
    <property type="match status" value="1"/>
</dbReference>
<dbReference type="InterPro" id="IPR036812">
    <property type="entry name" value="NAD(P)_OxRdtase_dom_sf"/>
</dbReference>
<dbReference type="RefSeq" id="WP_062860563.1">
    <property type="nucleotide sequence ID" value="NZ_CP014869.1"/>
</dbReference>
<dbReference type="EMBL" id="CP014869">
    <property type="protein sequence ID" value="AMT92687.1"/>
    <property type="molecule type" value="Genomic_DNA"/>
</dbReference>
<organism evidence="8 9">
    <name type="scientific">Brevibacterium linens</name>
    <dbReference type="NCBI Taxonomy" id="1703"/>
    <lineage>
        <taxon>Bacteria</taxon>
        <taxon>Bacillati</taxon>
        <taxon>Actinomycetota</taxon>
        <taxon>Actinomycetes</taxon>
        <taxon>Micrococcales</taxon>
        <taxon>Brevibacteriaceae</taxon>
        <taxon>Brevibacterium</taxon>
    </lineage>
</organism>
<evidence type="ECO:0000259" key="7">
    <source>
        <dbReference type="Pfam" id="PF00248"/>
    </source>
</evidence>
<dbReference type="KEGG" id="bly:A2T55_01815"/>
<evidence type="ECO:0000256" key="3">
    <source>
        <dbReference type="ARBA" id="ARBA00023002"/>
    </source>
</evidence>
<dbReference type="Proteomes" id="UP000075950">
    <property type="component" value="Chromosome"/>
</dbReference>
<evidence type="ECO:0000256" key="4">
    <source>
        <dbReference type="PIRSR" id="PIRSR000097-1"/>
    </source>
</evidence>
<dbReference type="InterPro" id="IPR023210">
    <property type="entry name" value="NADP_OxRdtase_dom"/>
</dbReference>
<proteinExistence type="inferred from homology"/>
<dbReference type="CDD" id="cd19132">
    <property type="entry name" value="AKR_AKR5D1_E1"/>
    <property type="match status" value="1"/>
</dbReference>
<keyword evidence="2" id="KW-0521">NADP</keyword>
<feature type="binding site" evidence="5">
    <location>
        <position position="120"/>
    </location>
    <ligand>
        <name>substrate</name>
    </ligand>
</feature>
<comment type="similarity">
    <text evidence="1">Belongs to the aldo/keto reductase family.</text>
</comment>
<dbReference type="PIRSF" id="PIRSF000097">
    <property type="entry name" value="AKR"/>
    <property type="match status" value="1"/>
</dbReference>
<dbReference type="PANTHER" id="PTHR43827:SF3">
    <property type="entry name" value="NADP-DEPENDENT OXIDOREDUCTASE DOMAIN-CONTAINING PROTEIN"/>
    <property type="match status" value="1"/>
</dbReference>
<dbReference type="PRINTS" id="PR00069">
    <property type="entry name" value="ALDKETRDTASE"/>
</dbReference>
<protein>
    <submittedName>
        <fullName evidence="8">2,5-diketo-D-gluconic acid reductase</fullName>
    </submittedName>
</protein>
<accession>A0A144M5E5</accession>
<evidence type="ECO:0000256" key="5">
    <source>
        <dbReference type="PIRSR" id="PIRSR000097-2"/>
    </source>
</evidence>
<dbReference type="PROSITE" id="PS00798">
    <property type="entry name" value="ALDOKETO_REDUCTASE_1"/>
    <property type="match status" value="1"/>
</dbReference>
<dbReference type="GO" id="GO:0016616">
    <property type="term" value="F:oxidoreductase activity, acting on the CH-OH group of donors, NAD or NADP as acceptor"/>
    <property type="evidence" value="ECO:0007669"/>
    <property type="project" value="UniProtKB-ARBA"/>
</dbReference>
<dbReference type="AlphaFoldDB" id="A0A144M5E5"/>
<dbReference type="PROSITE" id="PS00063">
    <property type="entry name" value="ALDOKETO_REDUCTASE_3"/>
    <property type="match status" value="1"/>
</dbReference>
<reference evidence="9" key="1">
    <citation type="submission" date="2016-03" db="EMBL/GenBank/DDBJ databases">
        <authorList>
            <person name="Ploux O."/>
        </authorList>
    </citation>
    <scope>NUCLEOTIDE SEQUENCE [LARGE SCALE GENOMIC DNA]</scope>
    <source>
        <strain evidence="9">BS258</strain>
    </source>
</reference>
<evidence type="ECO:0000256" key="2">
    <source>
        <dbReference type="ARBA" id="ARBA00022857"/>
    </source>
</evidence>
<evidence type="ECO:0000256" key="6">
    <source>
        <dbReference type="PIRSR" id="PIRSR000097-3"/>
    </source>
</evidence>
<dbReference type="SUPFAM" id="SSF51430">
    <property type="entry name" value="NAD(P)-linked oxidoreductase"/>
    <property type="match status" value="1"/>
</dbReference>
<dbReference type="Pfam" id="PF00248">
    <property type="entry name" value="Aldo_ket_red"/>
    <property type="match status" value="1"/>
</dbReference>
<gene>
    <name evidence="8" type="ORF">A2T55_01815</name>
</gene>
<evidence type="ECO:0000256" key="1">
    <source>
        <dbReference type="ARBA" id="ARBA00007905"/>
    </source>
</evidence>
<dbReference type="Gene3D" id="3.20.20.100">
    <property type="entry name" value="NADP-dependent oxidoreductase domain"/>
    <property type="match status" value="1"/>
</dbReference>
<dbReference type="InterPro" id="IPR020471">
    <property type="entry name" value="AKR"/>
</dbReference>
<name>A0A144M5E5_BRELN</name>
<feature type="site" description="Lowers pKa of active site Tyr" evidence="6">
    <location>
        <position position="87"/>
    </location>
</feature>
<dbReference type="PROSITE" id="PS00062">
    <property type="entry name" value="ALDOKETO_REDUCTASE_2"/>
    <property type="match status" value="1"/>
</dbReference>
<feature type="domain" description="NADP-dependent oxidoreductase" evidence="7">
    <location>
        <begin position="35"/>
        <end position="272"/>
    </location>
</feature>
<evidence type="ECO:0000313" key="9">
    <source>
        <dbReference type="Proteomes" id="UP000075950"/>
    </source>
</evidence>
<sequence length="288" mass="31826">MTTSANTPAQNSPIPTLDLNDGRAIPQLGLGIYAMKGEEGVDAIVNAVDNAGYRLLDTAVNYENEREVGEAIADCSVAREDLFVTSKIPGRHHGFDEAIASTEESLARLGLDYLDLHLIHWPNPSVGKYVETWEGLIELRRRGLVKSIGVSNFTEEMLTELVEKTGVTPAVNQVELHPYFPQTELVAFHRSIGVQTESWSPLYRDQGLFDEAPIAEAAAAHDVTPAQVVLRWHIEIGSIPIPKSANFERQRSNADVFEFELTPAEVAAISGLERGRMKDRDPLTHEEM</sequence>
<dbReference type="PANTHER" id="PTHR43827">
    <property type="entry name" value="2,5-DIKETO-D-GLUCONIC ACID REDUCTASE"/>
    <property type="match status" value="1"/>
</dbReference>
<keyword evidence="3" id="KW-0560">Oxidoreductase</keyword>